<reference evidence="6 7" key="1">
    <citation type="submission" date="2019-08" db="EMBL/GenBank/DDBJ databases">
        <title>Lewinella sp. strain SSH13 Genome sequencing and assembly.</title>
        <authorList>
            <person name="Kim I."/>
        </authorList>
    </citation>
    <scope>NUCLEOTIDE SEQUENCE [LARGE SCALE GENOMIC DNA]</scope>
    <source>
        <strain evidence="6 7">SSH13</strain>
    </source>
</reference>
<dbReference type="RefSeq" id="WP_147930020.1">
    <property type="nucleotide sequence ID" value="NZ_VOXD01000008.1"/>
</dbReference>
<evidence type="ECO:0000256" key="1">
    <source>
        <dbReference type="ARBA" id="ARBA00004496"/>
    </source>
</evidence>
<dbReference type="PANTHER" id="PTHR46268:SF23">
    <property type="entry name" value="UNIVERSAL STRESS PROTEIN A-RELATED"/>
    <property type="match status" value="1"/>
</dbReference>
<dbReference type="InterPro" id="IPR006015">
    <property type="entry name" value="Universal_stress_UspA"/>
</dbReference>
<comment type="subcellular location">
    <subcellularLocation>
        <location evidence="1">Cytoplasm</location>
    </subcellularLocation>
</comment>
<dbReference type="OrthoDB" id="9788959at2"/>
<evidence type="ECO:0000256" key="4">
    <source>
        <dbReference type="ARBA" id="ARBA00022490"/>
    </source>
</evidence>
<dbReference type="InterPro" id="IPR006016">
    <property type="entry name" value="UspA"/>
</dbReference>
<evidence type="ECO:0000256" key="3">
    <source>
        <dbReference type="ARBA" id="ARBA00011738"/>
    </source>
</evidence>
<organism evidence="6 7">
    <name type="scientific">Neolewinella aurantiaca</name>
    <dbReference type="NCBI Taxonomy" id="2602767"/>
    <lineage>
        <taxon>Bacteria</taxon>
        <taxon>Pseudomonadati</taxon>
        <taxon>Bacteroidota</taxon>
        <taxon>Saprospiria</taxon>
        <taxon>Saprospirales</taxon>
        <taxon>Lewinellaceae</taxon>
        <taxon>Neolewinella</taxon>
    </lineage>
</organism>
<keyword evidence="4" id="KW-0963">Cytoplasm</keyword>
<dbReference type="SUPFAM" id="SSF52402">
    <property type="entry name" value="Adenine nucleotide alpha hydrolases-like"/>
    <property type="match status" value="2"/>
</dbReference>
<dbReference type="PRINTS" id="PR01438">
    <property type="entry name" value="UNVRSLSTRESS"/>
</dbReference>
<comment type="similarity">
    <text evidence="2">Belongs to the universal stress protein A family.</text>
</comment>
<dbReference type="Proteomes" id="UP000321907">
    <property type="component" value="Unassembled WGS sequence"/>
</dbReference>
<name>A0A5C7FK25_9BACT</name>
<sequence length="268" mass="29586">MKHISVAIDFSKSADRALAYAEEIAIVFSAKITLIHVHPRDNGDDSAEDDNNLRLYSEASAKLAALGASVSQRGIPTLVSAYRGEVVPTLKKIINEGDCDLVVMGCQGENFAPNNPWGSTTTSLMDDTRTPILAVPDYAPVKYPRRFLLATDKQCPADLRQLAPLLKLLATDRTQLMLFHFQQATEEATPHRAYARLLNSVKHQFYYQADNHQPISDAVVSFADLTAADMLVVTHRDNHWLSANAKHSVANRVTMATTIPVLILQDSF</sequence>
<proteinExistence type="inferred from homology"/>
<dbReference type="Pfam" id="PF00582">
    <property type="entry name" value="Usp"/>
    <property type="match status" value="1"/>
</dbReference>
<comment type="subunit">
    <text evidence="3">Homodimer.</text>
</comment>
<evidence type="ECO:0000313" key="6">
    <source>
        <dbReference type="EMBL" id="TXF90263.1"/>
    </source>
</evidence>
<dbReference type="Gene3D" id="3.40.50.12370">
    <property type="match status" value="1"/>
</dbReference>
<feature type="domain" description="UspA" evidence="5">
    <location>
        <begin position="1"/>
        <end position="136"/>
    </location>
</feature>
<dbReference type="GO" id="GO:0005737">
    <property type="term" value="C:cytoplasm"/>
    <property type="evidence" value="ECO:0007669"/>
    <property type="project" value="UniProtKB-SubCell"/>
</dbReference>
<dbReference type="AlphaFoldDB" id="A0A5C7FK25"/>
<dbReference type="CDD" id="cd00293">
    <property type="entry name" value="USP-like"/>
    <property type="match status" value="1"/>
</dbReference>
<dbReference type="PANTHER" id="PTHR46268">
    <property type="entry name" value="STRESS RESPONSE PROTEIN NHAX"/>
    <property type="match status" value="1"/>
</dbReference>
<keyword evidence="7" id="KW-1185">Reference proteome</keyword>
<evidence type="ECO:0000256" key="2">
    <source>
        <dbReference type="ARBA" id="ARBA00008791"/>
    </source>
</evidence>
<dbReference type="EMBL" id="VOXD01000008">
    <property type="protein sequence ID" value="TXF90263.1"/>
    <property type="molecule type" value="Genomic_DNA"/>
</dbReference>
<accession>A0A5C7FK25</accession>
<evidence type="ECO:0000259" key="5">
    <source>
        <dbReference type="Pfam" id="PF00582"/>
    </source>
</evidence>
<comment type="caution">
    <text evidence="6">The sequence shown here is derived from an EMBL/GenBank/DDBJ whole genome shotgun (WGS) entry which is preliminary data.</text>
</comment>
<protein>
    <submittedName>
        <fullName evidence="6">Universal stress protein</fullName>
    </submittedName>
</protein>
<evidence type="ECO:0000313" key="7">
    <source>
        <dbReference type="Proteomes" id="UP000321907"/>
    </source>
</evidence>
<gene>
    <name evidence="6" type="ORF">FUA23_07020</name>
</gene>